<comment type="caution">
    <text evidence="2">The sequence shown here is derived from an EMBL/GenBank/DDBJ whole genome shotgun (WGS) entry which is preliminary data.</text>
</comment>
<dbReference type="Proteomes" id="UP000565078">
    <property type="component" value="Unassembled WGS sequence"/>
</dbReference>
<accession>A0A7J4IUN0</accession>
<dbReference type="PANTHER" id="PTHR35601">
    <property type="entry name" value="TOXIN RELE"/>
    <property type="match status" value="1"/>
</dbReference>
<dbReference type="InterPro" id="IPR035093">
    <property type="entry name" value="RelE/ParE_toxin_dom_sf"/>
</dbReference>
<sequence>MWQIIFTHKARKDFLSLEKQSQQRIAKKLDGAKANPEKEFEALADCDYSKTRVGDYRIIAMLDFEKKEVTVHRIGHRKNIYDKL</sequence>
<keyword evidence="1" id="KW-1277">Toxin-antitoxin system</keyword>
<evidence type="ECO:0000313" key="2">
    <source>
        <dbReference type="EMBL" id="HIH09221.1"/>
    </source>
</evidence>
<dbReference type="SUPFAM" id="SSF143011">
    <property type="entry name" value="RelE-like"/>
    <property type="match status" value="1"/>
</dbReference>
<organism evidence="2 3">
    <name type="scientific">Candidatus Iainarchaeum sp</name>
    <dbReference type="NCBI Taxonomy" id="3101447"/>
    <lineage>
        <taxon>Archaea</taxon>
        <taxon>Candidatus Iainarchaeota</taxon>
        <taxon>Candidatus Iainarchaeia</taxon>
        <taxon>Candidatus Iainarchaeales</taxon>
        <taxon>Candidatus Iainarchaeaceae</taxon>
        <taxon>Candidatus Iainarchaeum</taxon>
    </lineage>
</organism>
<gene>
    <name evidence="2" type="ORF">HA254_00970</name>
</gene>
<proteinExistence type="predicted"/>
<protein>
    <submittedName>
        <fullName evidence="2">Type II toxin-antitoxin system RelE/ParE family toxin</fullName>
    </submittedName>
</protein>
<name>A0A7J4IUN0_9ARCH</name>
<reference evidence="3" key="1">
    <citation type="journal article" date="2020" name="bioRxiv">
        <title>A rank-normalized archaeal taxonomy based on genome phylogeny resolves widespread incomplete and uneven classifications.</title>
        <authorList>
            <person name="Rinke C."/>
            <person name="Chuvochina M."/>
            <person name="Mussig A.J."/>
            <person name="Chaumeil P.-A."/>
            <person name="Waite D.W."/>
            <person name="Whitman W.B."/>
            <person name="Parks D.H."/>
            <person name="Hugenholtz P."/>
        </authorList>
    </citation>
    <scope>NUCLEOTIDE SEQUENCE [LARGE SCALE GENOMIC DNA]</scope>
</reference>
<dbReference type="EMBL" id="DUGC01000019">
    <property type="protein sequence ID" value="HIH09221.1"/>
    <property type="molecule type" value="Genomic_DNA"/>
</dbReference>
<dbReference type="PANTHER" id="PTHR35601:SF1">
    <property type="entry name" value="TOXIN RELE"/>
    <property type="match status" value="1"/>
</dbReference>
<evidence type="ECO:0000313" key="3">
    <source>
        <dbReference type="Proteomes" id="UP000565078"/>
    </source>
</evidence>
<evidence type="ECO:0000256" key="1">
    <source>
        <dbReference type="ARBA" id="ARBA00022649"/>
    </source>
</evidence>
<dbReference type="Gene3D" id="3.30.2310.20">
    <property type="entry name" value="RelE-like"/>
    <property type="match status" value="1"/>
</dbReference>
<dbReference type="AlphaFoldDB" id="A0A7J4IUN0"/>
<dbReference type="Pfam" id="PF05016">
    <property type="entry name" value="ParE_toxin"/>
    <property type="match status" value="1"/>
</dbReference>
<dbReference type="InterPro" id="IPR007712">
    <property type="entry name" value="RelE/ParE_toxin"/>
</dbReference>